<proteinExistence type="predicted"/>
<dbReference type="EMBL" id="JAJSOW010000101">
    <property type="protein sequence ID" value="KAI9181979.1"/>
    <property type="molecule type" value="Genomic_DNA"/>
</dbReference>
<comment type="caution">
    <text evidence="1">The sequence shown here is derived from an EMBL/GenBank/DDBJ whole genome shotgun (WGS) entry which is preliminary data.</text>
</comment>
<name>A0AAD5J1B9_ACENE</name>
<evidence type="ECO:0000313" key="1">
    <source>
        <dbReference type="EMBL" id="KAI9181979.1"/>
    </source>
</evidence>
<dbReference type="AlphaFoldDB" id="A0AAD5J1B9"/>
<keyword evidence="2" id="KW-1185">Reference proteome</keyword>
<organism evidence="1 2">
    <name type="scientific">Acer negundo</name>
    <name type="common">Box elder</name>
    <dbReference type="NCBI Taxonomy" id="4023"/>
    <lineage>
        <taxon>Eukaryota</taxon>
        <taxon>Viridiplantae</taxon>
        <taxon>Streptophyta</taxon>
        <taxon>Embryophyta</taxon>
        <taxon>Tracheophyta</taxon>
        <taxon>Spermatophyta</taxon>
        <taxon>Magnoliopsida</taxon>
        <taxon>eudicotyledons</taxon>
        <taxon>Gunneridae</taxon>
        <taxon>Pentapetalae</taxon>
        <taxon>rosids</taxon>
        <taxon>malvids</taxon>
        <taxon>Sapindales</taxon>
        <taxon>Sapindaceae</taxon>
        <taxon>Hippocastanoideae</taxon>
        <taxon>Acereae</taxon>
        <taxon>Acer</taxon>
    </lineage>
</organism>
<reference evidence="1" key="1">
    <citation type="journal article" date="2022" name="Plant J.">
        <title>Strategies of tolerance reflected in two North American maple genomes.</title>
        <authorList>
            <person name="McEvoy S.L."/>
            <person name="Sezen U.U."/>
            <person name="Trouern-Trend A."/>
            <person name="McMahon S.M."/>
            <person name="Schaberg P.G."/>
            <person name="Yang J."/>
            <person name="Wegrzyn J.L."/>
            <person name="Swenson N.G."/>
        </authorList>
    </citation>
    <scope>NUCLEOTIDE SEQUENCE</scope>
    <source>
        <strain evidence="1">91603</strain>
    </source>
</reference>
<protein>
    <submittedName>
        <fullName evidence="1">Uncharacterized protein</fullName>
    </submittedName>
</protein>
<sequence length="129" mass="14915">MQDETSMPWDIMVSKGAFLLAKVNVFREADIFARAELEDTKQELARFKISIEFQSRSVTEAEKARDKALADSTLDIKTFRSLRHREERDSLKSKKVLLRDENQLLWGSIGNLEAKIDDAFRDGFFLCLL</sequence>
<dbReference type="Proteomes" id="UP001064489">
    <property type="component" value="Chromosome 4"/>
</dbReference>
<accession>A0AAD5J1B9</accession>
<reference evidence="1" key="2">
    <citation type="submission" date="2023-02" db="EMBL/GenBank/DDBJ databases">
        <authorList>
            <person name="Swenson N.G."/>
            <person name="Wegrzyn J.L."/>
            <person name="Mcevoy S.L."/>
        </authorList>
    </citation>
    <scope>NUCLEOTIDE SEQUENCE</scope>
    <source>
        <strain evidence="1">91603</strain>
        <tissue evidence="1">Leaf</tissue>
    </source>
</reference>
<gene>
    <name evidence="1" type="ORF">LWI28_020746</name>
</gene>
<evidence type="ECO:0000313" key="2">
    <source>
        <dbReference type="Proteomes" id="UP001064489"/>
    </source>
</evidence>